<dbReference type="eggNOG" id="ENOG502S3QB">
    <property type="taxonomic scope" value="Eukaryota"/>
</dbReference>
<evidence type="ECO:0000256" key="4">
    <source>
        <dbReference type="ARBA" id="ARBA00023242"/>
    </source>
</evidence>
<dbReference type="AlphaFoldDB" id="A0A0A0LNB9"/>
<gene>
    <name evidence="7" type="ORF">Csa_2G355000</name>
</gene>
<dbReference type="GO" id="GO:0005634">
    <property type="term" value="C:nucleus"/>
    <property type="evidence" value="ECO:0007669"/>
    <property type="project" value="UniProtKB-SubCell"/>
</dbReference>
<reference evidence="7 8" key="4">
    <citation type="journal article" date="2011" name="BMC Genomics">
        <title>RNA-Seq improves annotation of protein-coding genes in the cucumber genome.</title>
        <authorList>
            <person name="Li Z."/>
            <person name="Zhang Z."/>
            <person name="Yan P."/>
            <person name="Huang S."/>
            <person name="Fei Z."/>
            <person name="Lin K."/>
        </authorList>
    </citation>
    <scope>NUCLEOTIDE SEQUENCE [LARGE SCALE GENOMIC DNA]</scope>
    <source>
        <strain evidence="8">cv. 9930</strain>
    </source>
</reference>
<dbReference type="Gene3D" id="1.10.246.200">
    <property type="entry name" value="WPP domain"/>
    <property type="match status" value="1"/>
</dbReference>
<name>A0A0A0LNB9_CUCSA</name>
<feature type="region of interest" description="Disordered" evidence="5">
    <location>
        <begin position="1"/>
        <end position="26"/>
    </location>
</feature>
<evidence type="ECO:0000313" key="8">
    <source>
        <dbReference type="Proteomes" id="UP000029981"/>
    </source>
</evidence>
<feature type="domain" description="WPP" evidence="6">
    <location>
        <begin position="35"/>
        <end position="125"/>
    </location>
</feature>
<dbReference type="Proteomes" id="UP000029981">
    <property type="component" value="Chromosome 2"/>
</dbReference>
<reference evidence="7 8" key="3">
    <citation type="journal article" date="2010" name="BMC Genomics">
        <title>Transcriptome sequencing and comparative analysis of cucumber flowers with different sex types.</title>
        <authorList>
            <person name="Guo S."/>
            <person name="Zheng Y."/>
            <person name="Joung J.G."/>
            <person name="Liu S."/>
            <person name="Zhang Z."/>
            <person name="Crasta O.R."/>
            <person name="Sobral B.W."/>
            <person name="Xu Y."/>
            <person name="Huang S."/>
            <person name="Fei Z."/>
        </authorList>
    </citation>
    <scope>NUCLEOTIDE SEQUENCE [LARGE SCALE GENOMIC DNA]</scope>
    <source>
        <strain evidence="8">cv. 9930</strain>
    </source>
</reference>
<dbReference type="InterPro" id="IPR044692">
    <property type="entry name" value="WPP1/2/3"/>
</dbReference>
<dbReference type="GO" id="GO:0005737">
    <property type="term" value="C:cytoplasm"/>
    <property type="evidence" value="ECO:0007669"/>
    <property type="project" value="UniProtKB-SubCell"/>
</dbReference>
<keyword evidence="4" id="KW-0539">Nucleus</keyword>
<accession>A0A0A0LNB9</accession>
<dbReference type="GO" id="GO:0000278">
    <property type="term" value="P:mitotic cell cycle"/>
    <property type="evidence" value="ECO:0007669"/>
    <property type="project" value="InterPro"/>
</dbReference>
<dbReference type="EMBL" id="CM002923">
    <property type="protein sequence ID" value="KGN62474.1"/>
    <property type="molecule type" value="Genomic_DNA"/>
</dbReference>
<dbReference type="InterPro" id="IPR038214">
    <property type="entry name" value="WPP_sf"/>
</dbReference>
<dbReference type="OrthoDB" id="1927559at2759"/>
<feature type="region of interest" description="Disordered" evidence="5">
    <location>
        <begin position="117"/>
        <end position="154"/>
    </location>
</feature>
<evidence type="ECO:0000256" key="1">
    <source>
        <dbReference type="ARBA" id="ARBA00004123"/>
    </source>
</evidence>
<evidence type="ECO:0000256" key="3">
    <source>
        <dbReference type="ARBA" id="ARBA00022490"/>
    </source>
</evidence>
<dbReference type="InterPro" id="IPR025265">
    <property type="entry name" value="WPP_dom"/>
</dbReference>
<organism evidence="7 8">
    <name type="scientific">Cucumis sativus</name>
    <name type="common">Cucumber</name>
    <dbReference type="NCBI Taxonomy" id="3659"/>
    <lineage>
        <taxon>Eukaryota</taxon>
        <taxon>Viridiplantae</taxon>
        <taxon>Streptophyta</taxon>
        <taxon>Embryophyta</taxon>
        <taxon>Tracheophyta</taxon>
        <taxon>Spermatophyta</taxon>
        <taxon>Magnoliopsida</taxon>
        <taxon>eudicotyledons</taxon>
        <taxon>Gunneridae</taxon>
        <taxon>Pentapetalae</taxon>
        <taxon>rosids</taxon>
        <taxon>fabids</taxon>
        <taxon>Cucurbitales</taxon>
        <taxon>Cucurbitaceae</taxon>
        <taxon>Benincaseae</taxon>
        <taxon>Cucumis</taxon>
    </lineage>
</organism>
<dbReference type="PANTHER" id="PTHR34362:SF1">
    <property type="entry name" value="WPP DOMAIN-CONTAINING PROTEIN 1-RELATED"/>
    <property type="match status" value="1"/>
</dbReference>
<keyword evidence="8" id="KW-1185">Reference proteome</keyword>
<sequence>MSDQENSPQSHLQFPDSDIKHKDPIKPPMQFATKFSIWPPTQRTRDAVISRLIETLSTPSILSKRFGTIPPDEAATVAQLIEEEAYAYANGSPPSVDDGIEILQVYSKEISKRMLEAVKGRPSPAAPAENGETEEVRSPVVETNHETPTLETGN</sequence>
<protein>
    <submittedName>
        <fullName evidence="7">MFP1 attachment factor 1</fullName>
    </submittedName>
</protein>
<reference evidence="7 8" key="2">
    <citation type="journal article" date="2009" name="PLoS ONE">
        <title>An integrated genetic and cytogenetic map of the cucumber genome.</title>
        <authorList>
            <person name="Ren Y."/>
            <person name="Zhang Z."/>
            <person name="Liu J."/>
            <person name="Staub J.E."/>
            <person name="Han Y."/>
            <person name="Cheng Z."/>
            <person name="Li X."/>
            <person name="Lu J."/>
            <person name="Miao H."/>
            <person name="Kang H."/>
            <person name="Xie B."/>
            <person name="Gu X."/>
            <person name="Wang X."/>
            <person name="Du Y."/>
            <person name="Jin W."/>
            <person name="Huang S."/>
        </authorList>
    </citation>
    <scope>NUCLEOTIDE SEQUENCE [LARGE SCALE GENOMIC DNA]</scope>
    <source>
        <strain evidence="8">cv. 9930</strain>
    </source>
</reference>
<evidence type="ECO:0000256" key="2">
    <source>
        <dbReference type="ARBA" id="ARBA00004496"/>
    </source>
</evidence>
<dbReference type="PANTHER" id="PTHR34362">
    <property type="entry name" value="WPP DOMAIN-CONTAINING PROTEIN 1-RELATED"/>
    <property type="match status" value="1"/>
</dbReference>
<reference evidence="7 8" key="1">
    <citation type="journal article" date="2009" name="Nat. Genet.">
        <title>The genome of the cucumber, Cucumis sativus L.</title>
        <authorList>
            <person name="Huang S."/>
            <person name="Li R."/>
            <person name="Zhang Z."/>
            <person name="Li L."/>
            <person name="Gu X."/>
            <person name="Fan W."/>
            <person name="Lucas W.J."/>
            <person name="Wang X."/>
            <person name="Xie B."/>
            <person name="Ni P."/>
            <person name="Ren Y."/>
            <person name="Zhu H."/>
            <person name="Li J."/>
            <person name="Lin K."/>
            <person name="Jin W."/>
            <person name="Fei Z."/>
            <person name="Li G."/>
            <person name="Staub J."/>
            <person name="Kilian A."/>
            <person name="van der Vossen E.A."/>
            <person name="Wu Y."/>
            <person name="Guo J."/>
            <person name="He J."/>
            <person name="Jia Z."/>
            <person name="Ren Y."/>
            <person name="Tian G."/>
            <person name="Lu Y."/>
            <person name="Ruan J."/>
            <person name="Qian W."/>
            <person name="Wang M."/>
            <person name="Huang Q."/>
            <person name="Li B."/>
            <person name="Xuan Z."/>
            <person name="Cao J."/>
            <person name="Asan"/>
            <person name="Wu Z."/>
            <person name="Zhang J."/>
            <person name="Cai Q."/>
            <person name="Bai Y."/>
            <person name="Zhao B."/>
            <person name="Han Y."/>
            <person name="Li Y."/>
            <person name="Li X."/>
            <person name="Wang S."/>
            <person name="Shi Q."/>
            <person name="Liu S."/>
            <person name="Cho W.K."/>
            <person name="Kim J.Y."/>
            <person name="Xu Y."/>
            <person name="Heller-Uszynska K."/>
            <person name="Miao H."/>
            <person name="Cheng Z."/>
            <person name="Zhang S."/>
            <person name="Wu J."/>
            <person name="Yang Y."/>
            <person name="Kang H."/>
            <person name="Li M."/>
            <person name="Liang H."/>
            <person name="Ren X."/>
            <person name="Shi Z."/>
            <person name="Wen M."/>
            <person name="Jian M."/>
            <person name="Yang H."/>
            <person name="Zhang G."/>
            <person name="Yang Z."/>
            <person name="Chen R."/>
            <person name="Liu S."/>
            <person name="Li J."/>
            <person name="Ma L."/>
            <person name="Liu H."/>
            <person name="Zhou Y."/>
            <person name="Zhao J."/>
            <person name="Fang X."/>
            <person name="Li G."/>
            <person name="Fang L."/>
            <person name="Li Y."/>
            <person name="Liu D."/>
            <person name="Zheng H."/>
            <person name="Zhang Y."/>
            <person name="Qin N."/>
            <person name="Li Z."/>
            <person name="Yang G."/>
            <person name="Yang S."/>
            <person name="Bolund L."/>
            <person name="Kristiansen K."/>
            <person name="Zheng H."/>
            <person name="Li S."/>
            <person name="Zhang X."/>
            <person name="Yang H."/>
            <person name="Wang J."/>
            <person name="Sun R."/>
            <person name="Zhang B."/>
            <person name="Jiang S."/>
            <person name="Wang J."/>
            <person name="Du Y."/>
            <person name="Li S."/>
        </authorList>
    </citation>
    <scope>NUCLEOTIDE SEQUENCE [LARGE SCALE GENOMIC DNA]</scope>
    <source>
        <strain evidence="8">cv. 9930</strain>
    </source>
</reference>
<dbReference type="GO" id="GO:0048527">
    <property type="term" value="P:lateral root development"/>
    <property type="evidence" value="ECO:0007669"/>
    <property type="project" value="InterPro"/>
</dbReference>
<dbReference type="STRING" id="3659.A0A0A0LNB9"/>
<feature type="compositionally biased region" description="Polar residues" evidence="5">
    <location>
        <begin position="1"/>
        <end position="12"/>
    </location>
</feature>
<comment type="subcellular location">
    <subcellularLocation>
        <location evidence="2">Cytoplasm</location>
    </subcellularLocation>
    <subcellularLocation>
        <location evidence="1">Nucleus</location>
    </subcellularLocation>
</comment>
<dbReference type="Gramene" id="KGN62474">
    <property type="protein sequence ID" value="KGN62474"/>
    <property type="gene ID" value="Csa_2G355000"/>
</dbReference>
<dbReference type="Pfam" id="PF13943">
    <property type="entry name" value="WPP"/>
    <property type="match status" value="1"/>
</dbReference>
<proteinExistence type="predicted"/>
<evidence type="ECO:0000313" key="7">
    <source>
        <dbReference type="EMBL" id="KGN62474.1"/>
    </source>
</evidence>
<evidence type="ECO:0000256" key="5">
    <source>
        <dbReference type="SAM" id="MobiDB-lite"/>
    </source>
</evidence>
<evidence type="ECO:0000259" key="6">
    <source>
        <dbReference type="Pfam" id="PF13943"/>
    </source>
</evidence>
<keyword evidence="3" id="KW-0963">Cytoplasm</keyword>